<organism evidence="2 3">
    <name type="scientific">Rotaria sordida</name>
    <dbReference type="NCBI Taxonomy" id="392033"/>
    <lineage>
        <taxon>Eukaryota</taxon>
        <taxon>Metazoa</taxon>
        <taxon>Spiralia</taxon>
        <taxon>Gnathifera</taxon>
        <taxon>Rotifera</taxon>
        <taxon>Eurotatoria</taxon>
        <taxon>Bdelloidea</taxon>
        <taxon>Philodinida</taxon>
        <taxon>Philodinidae</taxon>
        <taxon>Rotaria</taxon>
    </lineage>
</organism>
<dbReference type="InterPro" id="IPR008974">
    <property type="entry name" value="TRAF-like"/>
</dbReference>
<dbReference type="InterPro" id="IPR001810">
    <property type="entry name" value="F-box_dom"/>
</dbReference>
<name>A0A818YJX1_9BILA</name>
<gene>
    <name evidence="2" type="ORF">OTI717_LOCUS15624</name>
</gene>
<evidence type="ECO:0000313" key="2">
    <source>
        <dbReference type="EMBL" id="CAF3751873.1"/>
    </source>
</evidence>
<dbReference type="EMBL" id="CAJOAX010001867">
    <property type="protein sequence ID" value="CAF3751873.1"/>
    <property type="molecule type" value="Genomic_DNA"/>
</dbReference>
<protein>
    <recommendedName>
        <fullName evidence="1">F-box domain-containing protein</fullName>
    </recommendedName>
</protein>
<comment type="caution">
    <text evidence="2">The sequence shown here is derived from an EMBL/GenBank/DDBJ whole genome shotgun (WGS) entry which is preliminary data.</text>
</comment>
<dbReference type="InterPro" id="IPR032675">
    <property type="entry name" value="LRR_dom_sf"/>
</dbReference>
<evidence type="ECO:0000259" key="1">
    <source>
        <dbReference type="PROSITE" id="PS50181"/>
    </source>
</evidence>
<dbReference type="Gene3D" id="2.60.210.10">
    <property type="entry name" value="Apoptosis, Tumor Necrosis Factor Receptor Associated Protein 2, Chain A"/>
    <property type="match status" value="1"/>
</dbReference>
<dbReference type="InterPro" id="IPR049342">
    <property type="entry name" value="TRAF1-6_MATH_dom"/>
</dbReference>
<dbReference type="SUPFAM" id="SSF49599">
    <property type="entry name" value="TRAF domain-like"/>
    <property type="match status" value="1"/>
</dbReference>
<proteinExistence type="predicted"/>
<sequence length="595" mass="69754">MENASVQLNDLPDEILMMIFKKLHNITLLYSLSDVNIRLNKIVHDSIFTNRLTFVNFVPSRLISQIYSPKYFVCPLPDLVLDRFCSHILSKIHQKVKWLDIESSSMERILSTNYPNLVGIALYNIHLENVVHLFSDVRLFTSTYKKQISSLVIDIKASGEGNPTRDKNIVLFTHIFNTFPNLQTLNIGPSSIWYQYLSFDMSPPTVISSTLLELYVCLVNFSDCLYLLDGRFNQLHTFHVDIDFITSSRSIINNKEKLPNLKSFKLYCDFDTEFYYELILPLLHRMSNLEKLDLALIVLTKKTLIDGNNLKLNIINYLPLLNKFTFNIHSSTSFYTKFNLPSNEYIQETFKDFKNKQIISSIDYFEEKEYSQCHIYSYPYQLIYYNNITNNFPGGIFECVREISLFDERSFEHEFFFQISQSFPFLKKLTLINKKPQNNKHLRKSKNQNQNLSIIQYPYLLKLDISEAHKDYHEQFLFDNKTCLPDNIRVIMNYQLLKKQQHIIDSFRPDTKSNSFQRPRSEMNIASGIPKFCSLSIIQADGNAYIRDDTMFIKIMMDFGDLPKNSLQFILGLNPGFPMNIQQAIMKEESKKQTQ</sequence>
<dbReference type="PROSITE" id="PS50181">
    <property type="entry name" value="FBOX"/>
    <property type="match status" value="1"/>
</dbReference>
<dbReference type="Pfam" id="PF21355">
    <property type="entry name" value="TRAF-mep_MATH"/>
    <property type="match status" value="1"/>
</dbReference>
<dbReference type="AlphaFoldDB" id="A0A818YJX1"/>
<dbReference type="Proteomes" id="UP000663823">
    <property type="component" value="Unassembled WGS sequence"/>
</dbReference>
<dbReference type="InterPro" id="IPR036047">
    <property type="entry name" value="F-box-like_dom_sf"/>
</dbReference>
<accession>A0A818YJX1</accession>
<dbReference type="Gene3D" id="3.80.10.10">
    <property type="entry name" value="Ribonuclease Inhibitor"/>
    <property type="match status" value="1"/>
</dbReference>
<feature type="domain" description="F-box" evidence="1">
    <location>
        <begin position="5"/>
        <end position="52"/>
    </location>
</feature>
<dbReference type="SUPFAM" id="SSF81383">
    <property type="entry name" value="F-box domain"/>
    <property type="match status" value="1"/>
</dbReference>
<evidence type="ECO:0000313" key="3">
    <source>
        <dbReference type="Proteomes" id="UP000663823"/>
    </source>
</evidence>
<reference evidence="2" key="1">
    <citation type="submission" date="2021-02" db="EMBL/GenBank/DDBJ databases">
        <authorList>
            <person name="Nowell W R."/>
        </authorList>
    </citation>
    <scope>NUCLEOTIDE SEQUENCE</scope>
</reference>